<evidence type="ECO:0000256" key="1">
    <source>
        <dbReference type="ARBA" id="ARBA00022679"/>
    </source>
</evidence>
<dbReference type="GO" id="GO:0008168">
    <property type="term" value="F:methyltransferase activity"/>
    <property type="evidence" value="ECO:0007669"/>
    <property type="project" value="UniProtKB-KW"/>
</dbReference>
<dbReference type="InterPro" id="IPR013216">
    <property type="entry name" value="Methyltransf_11"/>
</dbReference>
<evidence type="ECO:0000259" key="2">
    <source>
        <dbReference type="Pfam" id="PF08241"/>
    </source>
</evidence>
<keyword evidence="3" id="KW-0489">Methyltransferase</keyword>
<accession>A0ABS6N3Q9</accession>
<dbReference type="RefSeq" id="WP_217776517.1">
    <property type="nucleotide sequence ID" value="NZ_JAHRWL010000001.1"/>
</dbReference>
<sequence>MTATEAAVAEHYTTGQLFDRVIEALRANGVDPDKATASDLKLGDEFHTGGVLATDNLLEQLTITPDLRVLDVGAGIGGTSRYIADRFGAHVTGVDLTPEFVETARRLSSLVGLDPKTDFHIGSALEMPVPDAGFDLAVMMHVGMNIADKPALLAEVARTLKPGGRFAVFDVMQGDRPGPLQFPVPWSTGPATSFLASPSQYVAAATAAGLTLVRQTDRSDFAKAFFAKALSKPPAAMGIHLMMGNTAPEKFKNYVANLETGRLCPVEMIFDKTR</sequence>
<protein>
    <submittedName>
        <fullName evidence="3">Class I SAM-dependent methyltransferase</fullName>
    </submittedName>
</protein>
<dbReference type="GO" id="GO:0032259">
    <property type="term" value="P:methylation"/>
    <property type="evidence" value="ECO:0007669"/>
    <property type="project" value="UniProtKB-KW"/>
</dbReference>
<dbReference type="InterPro" id="IPR050447">
    <property type="entry name" value="Erg6_SMT_methyltransf"/>
</dbReference>
<organism evidence="3 4">
    <name type="scientific">Thalassococcus arenae</name>
    <dbReference type="NCBI Taxonomy" id="2851652"/>
    <lineage>
        <taxon>Bacteria</taxon>
        <taxon>Pseudomonadati</taxon>
        <taxon>Pseudomonadota</taxon>
        <taxon>Alphaproteobacteria</taxon>
        <taxon>Rhodobacterales</taxon>
        <taxon>Roseobacteraceae</taxon>
        <taxon>Thalassococcus</taxon>
    </lineage>
</organism>
<dbReference type="EMBL" id="JAHRWL010000001">
    <property type="protein sequence ID" value="MBV2358660.1"/>
    <property type="molecule type" value="Genomic_DNA"/>
</dbReference>
<dbReference type="CDD" id="cd02440">
    <property type="entry name" value="AdoMet_MTases"/>
    <property type="match status" value="1"/>
</dbReference>
<dbReference type="Proteomes" id="UP001166293">
    <property type="component" value="Unassembled WGS sequence"/>
</dbReference>
<reference evidence="3" key="1">
    <citation type="submission" date="2021-06" db="EMBL/GenBank/DDBJ databases">
        <title>Thalassococcus sp. CAU 1522 isolated from sea sand, Republic of Korea.</title>
        <authorList>
            <person name="Kim W."/>
        </authorList>
    </citation>
    <scope>NUCLEOTIDE SEQUENCE</scope>
    <source>
        <strain evidence="3">CAU 1522</strain>
    </source>
</reference>
<name>A0ABS6N3Q9_9RHOB</name>
<dbReference type="PANTHER" id="PTHR44068:SF11">
    <property type="entry name" value="GERANYL DIPHOSPHATE 2-C-METHYLTRANSFERASE"/>
    <property type="match status" value="1"/>
</dbReference>
<feature type="domain" description="Methyltransferase type 11" evidence="2">
    <location>
        <begin position="70"/>
        <end position="167"/>
    </location>
</feature>
<keyword evidence="1" id="KW-0808">Transferase</keyword>
<dbReference type="PANTHER" id="PTHR44068">
    <property type="entry name" value="ZGC:194242"/>
    <property type="match status" value="1"/>
</dbReference>
<comment type="caution">
    <text evidence="3">The sequence shown here is derived from an EMBL/GenBank/DDBJ whole genome shotgun (WGS) entry which is preliminary data.</text>
</comment>
<proteinExistence type="predicted"/>
<evidence type="ECO:0000313" key="3">
    <source>
        <dbReference type="EMBL" id="MBV2358660.1"/>
    </source>
</evidence>
<dbReference type="Pfam" id="PF08241">
    <property type="entry name" value="Methyltransf_11"/>
    <property type="match status" value="1"/>
</dbReference>
<gene>
    <name evidence="3" type="ORF">KUH32_02655</name>
</gene>
<evidence type="ECO:0000313" key="4">
    <source>
        <dbReference type="Proteomes" id="UP001166293"/>
    </source>
</evidence>
<keyword evidence="4" id="KW-1185">Reference proteome</keyword>